<proteinExistence type="predicted"/>
<comment type="caution">
    <text evidence="2">The sequence shown here is derived from an EMBL/GenBank/DDBJ whole genome shotgun (WGS) entry which is preliminary data.</text>
</comment>
<keyword evidence="3" id="KW-1185">Reference proteome</keyword>
<sequence length="75" mass="8015">MVATKAARACVQSTRCPHLQSPSPAGPDLKQLLAGASQKCWEKAETAKSRTFACTSKPHLDGGQRTKKEDMSGKT</sequence>
<protein>
    <submittedName>
        <fullName evidence="2">Uncharacterized protein</fullName>
    </submittedName>
</protein>
<feature type="region of interest" description="Disordered" evidence="1">
    <location>
        <begin position="54"/>
        <end position="75"/>
    </location>
</feature>
<dbReference type="AlphaFoldDB" id="A0A151MB17"/>
<evidence type="ECO:0000313" key="3">
    <source>
        <dbReference type="Proteomes" id="UP000050525"/>
    </source>
</evidence>
<feature type="compositionally biased region" description="Basic and acidic residues" evidence="1">
    <location>
        <begin position="58"/>
        <end position="75"/>
    </location>
</feature>
<evidence type="ECO:0000313" key="2">
    <source>
        <dbReference type="EMBL" id="KYO21718.1"/>
    </source>
</evidence>
<reference evidence="2 3" key="1">
    <citation type="journal article" date="2012" name="Genome Biol.">
        <title>Sequencing three crocodilian genomes to illuminate the evolution of archosaurs and amniotes.</title>
        <authorList>
            <person name="St John J.A."/>
            <person name="Braun E.L."/>
            <person name="Isberg S.R."/>
            <person name="Miles L.G."/>
            <person name="Chong A.Y."/>
            <person name="Gongora J."/>
            <person name="Dalzell P."/>
            <person name="Moran C."/>
            <person name="Bed'hom B."/>
            <person name="Abzhanov A."/>
            <person name="Burgess S.C."/>
            <person name="Cooksey A.M."/>
            <person name="Castoe T.A."/>
            <person name="Crawford N.G."/>
            <person name="Densmore L.D."/>
            <person name="Drew J.C."/>
            <person name="Edwards S.V."/>
            <person name="Faircloth B.C."/>
            <person name="Fujita M.K."/>
            <person name="Greenwold M.J."/>
            <person name="Hoffmann F.G."/>
            <person name="Howard J.M."/>
            <person name="Iguchi T."/>
            <person name="Janes D.E."/>
            <person name="Khan S.Y."/>
            <person name="Kohno S."/>
            <person name="de Koning A.J."/>
            <person name="Lance S.L."/>
            <person name="McCarthy F.M."/>
            <person name="McCormack J.E."/>
            <person name="Merchant M.E."/>
            <person name="Peterson D.G."/>
            <person name="Pollock D.D."/>
            <person name="Pourmand N."/>
            <person name="Raney B.J."/>
            <person name="Roessler K.A."/>
            <person name="Sanford J.R."/>
            <person name="Sawyer R.H."/>
            <person name="Schmidt C.J."/>
            <person name="Triplett E.W."/>
            <person name="Tuberville T.D."/>
            <person name="Venegas-Anaya M."/>
            <person name="Howard J.T."/>
            <person name="Jarvis E.D."/>
            <person name="Guillette L.J.Jr."/>
            <person name="Glenn T.C."/>
            <person name="Green R.E."/>
            <person name="Ray D.A."/>
        </authorList>
    </citation>
    <scope>NUCLEOTIDE SEQUENCE [LARGE SCALE GENOMIC DNA]</scope>
    <source>
        <strain evidence="2">KSC_2009_1</strain>
    </source>
</reference>
<dbReference type="Proteomes" id="UP000050525">
    <property type="component" value="Unassembled WGS sequence"/>
</dbReference>
<gene>
    <name evidence="2" type="ORF">Y1Q_0000438</name>
</gene>
<name>A0A151MB17_ALLMI</name>
<evidence type="ECO:0000256" key="1">
    <source>
        <dbReference type="SAM" id="MobiDB-lite"/>
    </source>
</evidence>
<accession>A0A151MB17</accession>
<dbReference type="EMBL" id="AKHW03006283">
    <property type="protein sequence ID" value="KYO21718.1"/>
    <property type="molecule type" value="Genomic_DNA"/>
</dbReference>
<organism evidence="2 3">
    <name type="scientific">Alligator mississippiensis</name>
    <name type="common">American alligator</name>
    <dbReference type="NCBI Taxonomy" id="8496"/>
    <lineage>
        <taxon>Eukaryota</taxon>
        <taxon>Metazoa</taxon>
        <taxon>Chordata</taxon>
        <taxon>Craniata</taxon>
        <taxon>Vertebrata</taxon>
        <taxon>Euteleostomi</taxon>
        <taxon>Archelosauria</taxon>
        <taxon>Archosauria</taxon>
        <taxon>Crocodylia</taxon>
        <taxon>Alligatoridae</taxon>
        <taxon>Alligatorinae</taxon>
        <taxon>Alligator</taxon>
    </lineage>
</organism>